<reference evidence="1" key="1">
    <citation type="submission" date="2020-03" db="EMBL/GenBank/DDBJ databases">
        <authorList>
            <person name="Weist P."/>
        </authorList>
    </citation>
    <scope>NUCLEOTIDE SEQUENCE</scope>
</reference>
<dbReference type="Proteomes" id="UP001153269">
    <property type="component" value="Unassembled WGS sequence"/>
</dbReference>
<evidence type="ECO:0000313" key="2">
    <source>
        <dbReference type="Proteomes" id="UP001153269"/>
    </source>
</evidence>
<accession>A0A9N7U7Z1</accession>
<proteinExistence type="predicted"/>
<dbReference type="EMBL" id="CADEAL010000835">
    <property type="protein sequence ID" value="CAB1425812.1"/>
    <property type="molecule type" value="Genomic_DNA"/>
</dbReference>
<dbReference type="AlphaFoldDB" id="A0A9N7U7Z1"/>
<protein>
    <submittedName>
        <fullName evidence="1">Uncharacterized protein</fullName>
    </submittedName>
</protein>
<sequence length="116" mass="12736">MAQVVSLQSSLFSTRAPSDFQPVCRRTLVGEIVRFAVGNDLISSDAPMYRPNIGSGRGRRRRLWTLVGTFSRITSATAPAGETLRSRGGPPLAVHLGWRLAADLELVRTRGIRLFN</sequence>
<name>A0A9N7U7Z1_PLEPL</name>
<evidence type="ECO:0000313" key="1">
    <source>
        <dbReference type="EMBL" id="CAB1425812.1"/>
    </source>
</evidence>
<comment type="caution">
    <text evidence="1">The sequence shown here is derived from an EMBL/GenBank/DDBJ whole genome shotgun (WGS) entry which is preliminary data.</text>
</comment>
<organism evidence="1 2">
    <name type="scientific">Pleuronectes platessa</name>
    <name type="common">European plaice</name>
    <dbReference type="NCBI Taxonomy" id="8262"/>
    <lineage>
        <taxon>Eukaryota</taxon>
        <taxon>Metazoa</taxon>
        <taxon>Chordata</taxon>
        <taxon>Craniata</taxon>
        <taxon>Vertebrata</taxon>
        <taxon>Euteleostomi</taxon>
        <taxon>Actinopterygii</taxon>
        <taxon>Neopterygii</taxon>
        <taxon>Teleostei</taxon>
        <taxon>Neoteleostei</taxon>
        <taxon>Acanthomorphata</taxon>
        <taxon>Carangaria</taxon>
        <taxon>Pleuronectiformes</taxon>
        <taxon>Pleuronectoidei</taxon>
        <taxon>Pleuronectidae</taxon>
        <taxon>Pleuronectes</taxon>
    </lineage>
</organism>
<gene>
    <name evidence="1" type="ORF">PLEPLA_LOCUS13745</name>
</gene>
<keyword evidence="2" id="KW-1185">Reference proteome</keyword>